<comment type="similarity">
    <text evidence="4">Belongs to the class-V pyridoxal-phosphate-dependent aminotransferase family. MOCOS subfamily.</text>
</comment>
<comment type="catalytic activity">
    <reaction evidence="4">
        <text>Mo-molybdopterin + L-cysteine + AH2 = thio-Mo-molybdopterin + L-alanine + A + H2O</text>
        <dbReference type="Rhea" id="RHEA:42636"/>
        <dbReference type="ChEBI" id="CHEBI:13193"/>
        <dbReference type="ChEBI" id="CHEBI:15377"/>
        <dbReference type="ChEBI" id="CHEBI:17499"/>
        <dbReference type="ChEBI" id="CHEBI:35235"/>
        <dbReference type="ChEBI" id="CHEBI:57972"/>
        <dbReference type="ChEBI" id="CHEBI:71302"/>
        <dbReference type="ChEBI" id="CHEBI:82685"/>
        <dbReference type="EC" id="2.8.1.9"/>
    </reaction>
</comment>
<dbReference type="SUPFAM" id="SSF50800">
    <property type="entry name" value="PK beta-barrel domain-like"/>
    <property type="match status" value="1"/>
</dbReference>
<dbReference type="EMBL" id="JAWRVI010000042">
    <property type="protein sequence ID" value="KAK4086312.1"/>
    <property type="molecule type" value="Genomic_DNA"/>
</dbReference>
<feature type="region of interest" description="Disordered" evidence="5">
    <location>
        <begin position="765"/>
        <end position="808"/>
    </location>
</feature>
<keyword evidence="1 4" id="KW-0808">Transferase</keyword>
<dbReference type="HAMAP" id="MF_03050">
    <property type="entry name" value="MOCOS"/>
    <property type="match status" value="1"/>
</dbReference>
<feature type="domain" description="MOSC" evidence="6">
    <location>
        <begin position="787"/>
        <end position="952"/>
    </location>
</feature>
<dbReference type="InterPro" id="IPR005302">
    <property type="entry name" value="MoCF_Sase_C"/>
</dbReference>
<dbReference type="PROSITE" id="PS51340">
    <property type="entry name" value="MOSC"/>
    <property type="match status" value="1"/>
</dbReference>
<evidence type="ECO:0000256" key="1">
    <source>
        <dbReference type="ARBA" id="ARBA00022679"/>
    </source>
</evidence>
<keyword evidence="2 4" id="KW-0663">Pyridoxal phosphate</keyword>
<dbReference type="EMBL" id="LCWV01000026">
    <property type="protein sequence ID" value="PWI66286.1"/>
    <property type="molecule type" value="Genomic_DNA"/>
</dbReference>
<name>A0A2U3DVL1_PURLI</name>
<feature type="active site" evidence="4">
    <location>
        <position position="532"/>
    </location>
</feature>
<comment type="function">
    <text evidence="4">Sulfurates the molybdenum cofactor. Sulfation of molybdenum is essential for xanthine dehydrogenase (XDH) and aldehyde oxidase (ADO) enzymes in which molybdenum cofactor is liganded by 1 oxygen and 1 sulfur atom in active form.</text>
</comment>
<evidence type="ECO:0000313" key="8">
    <source>
        <dbReference type="EMBL" id="PWI66286.1"/>
    </source>
</evidence>
<dbReference type="InterPro" id="IPR015424">
    <property type="entry name" value="PyrdxlP-dep_Trfase"/>
</dbReference>
<feature type="compositionally biased region" description="Basic residues" evidence="5">
    <location>
        <begin position="772"/>
        <end position="784"/>
    </location>
</feature>
<keyword evidence="3 4" id="KW-0501">Molybdenum cofactor biosynthesis</keyword>
<dbReference type="PANTHER" id="PTHR14237:SF80">
    <property type="entry name" value="MOLYBDENUM COFACTOR SULFURASE"/>
    <property type="match status" value="1"/>
</dbReference>
<evidence type="ECO:0000256" key="4">
    <source>
        <dbReference type="HAMAP-Rule" id="MF_03050"/>
    </source>
</evidence>
<dbReference type="InterPro" id="IPR005303">
    <property type="entry name" value="MOCOS_middle"/>
</dbReference>
<dbReference type="InterPro" id="IPR015421">
    <property type="entry name" value="PyrdxlP-dep_Trfase_major"/>
</dbReference>
<dbReference type="InterPro" id="IPR011037">
    <property type="entry name" value="Pyrv_Knase-like_insert_dom_sf"/>
</dbReference>
<proteinExistence type="inferred from homology"/>
<reference evidence="7" key="3">
    <citation type="submission" date="2023-11" db="EMBL/GenBank/DDBJ databases">
        <authorList>
            <person name="Beijen E."/>
            <person name="Ohm R.A."/>
        </authorList>
    </citation>
    <scope>NUCLEOTIDE SEQUENCE</scope>
    <source>
        <strain evidence="7">CBS 150709</strain>
    </source>
</reference>
<dbReference type="Pfam" id="PF03473">
    <property type="entry name" value="MOSC"/>
    <property type="match status" value="1"/>
</dbReference>
<dbReference type="PANTHER" id="PTHR14237">
    <property type="entry name" value="MOLYBDOPTERIN COFACTOR SULFURASE MOSC"/>
    <property type="match status" value="1"/>
</dbReference>
<dbReference type="AlphaFoldDB" id="A0A2U3DVL1"/>
<comment type="caution">
    <text evidence="8">The sequence shown here is derived from an EMBL/GenBank/DDBJ whole genome shotgun (WGS) entry which is preliminary data.</text>
</comment>
<dbReference type="InterPro" id="IPR015422">
    <property type="entry name" value="PyrdxlP-dep_Trfase_small"/>
</dbReference>
<organism evidence="8 9">
    <name type="scientific">Purpureocillium lilacinum</name>
    <name type="common">Paecilomyces lilacinus</name>
    <dbReference type="NCBI Taxonomy" id="33203"/>
    <lineage>
        <taxon>Eukaryota</taxon>
        <taxon>Fungi</taxon>
        <taxon>Dikarya</taxon>
        <taxon>Ascomycota</taxon>
        <taxon>Pezizomycotina</taxon>
        <taxon>Sordariomycetes</taxon>
        <taxon>Hypocreomycetidae</taxon>
        <taxon>Hypocreales</taxon>
        <taxon>Ophiocordycipitaceae</taxon>
        <taxon>Purpureocillium</taxon>
    </lineage>
</organism>
<dbReference type="InterPro" id="IPR028886">
    <property type="entry name" value="MoCo_sulfurase"/>
</dbReference>
<reference evidence="7 10" key="4">
    <citation type="journal article" date="2024" name="Microbiol. Resour. Announc.">
        <title>Genome annotations for the ascomycete fungi Trichoderma harzianum, Trichoderma aggressivum, and Purpureocillium lilacinum.</title>
        <authorList>
            <person name="Beijen E.P.W."/>
            <person name="Ohm R.A."/>
        </authorList>
    </citation>
    <scope>NUCLEOTIDE SEQUENCE [LARGE SCALE GENOMIC DNA]</scope>
    <source>
        <strain evidence="7 10">CBS 150709</strain>
    </source>
</reference>
<accession>A0A2U3DVL1</accession>
<reference evidence="8" key="1">
    <citation type="submission" date="2015-05" db="EMBL/GenBank/DDBJ databases">
        <authorList>
            <person name="Wang D.B."/>
            <person name="Wang M."/>
        </authorList>
    </citation>
    <scope>NUCLEOTIDE SEQUENCE</scope>
    <source>
        <strain evidence="8">36-1</strain>
    </source>
</reference>
<dbReference type="SUPFAM" id="SSF53383">
    <property type="entry name" value="PLP-dependent transferases"/>
    <property type="match status" value="1"/>
</dbReference>
<protein>
    <recommendedName>
        <fullName evidence="4">Molybdenum cofactor sulfurase</fullName>
        <shortName evidence="4">MCS</shortName>
        <shortName evidence="4">MOS</shortName>
        <shortName evidence="4">MoCo sulfurase</shortName>
        <ecNumber evidence="4">2.8.1.9</ecNumber>
    </recommendedName>
    <alternativeName>
        <fullName evidence="4">Molybdenum cofactor sulfurtransferase</fullName>
    </alternativeName>
</protein>
<feature type="modified residue" description="N6-(pyridoxal phosphate)lysine" evidence="4">
    <location>
        <position position="369"/>
    </location>
</feature>
<evidence type="ECO:0000313" key="10">
    <source>
        <dbReference type="Proteomes" id="UP001287286"/>
    </source>
</evidence>
<dbReference type="GO" id="GO:0030151">
    <property type="term" value="F:molybdenum ion binding"/>
    <property type="evidence" value="ECO:0007669"/>
    <property type="project" value="UniProtKB-UniRule"/>
</dbReference>
<dbReference type="EC" id="2.8.1.9" evidence="4"/>
<evidence type="ECO:0000256" key="5">
    <source>
        <dbReference type="SAM" id="MobiDB-lite"/>
    </source>
</evidence>
<dbReference type="SUPFAM" id="SSF141673">
    <property type="entry name" value="MOSC N-terminal domain-like"/>
    <property type="match status" value="1"/>
</dbReference>
<dbReference type="Proteomes" id="UP000245956">
    <property type="component" value="Unassembled WGS sequence"/>
</dbReference>
<dbReference type="GO" id="GO:0016829">
    <property type="term" value="F:lyase activity"/>
    <property type="evidence" value="ECO:0007669"/>
    <property type="project" value="UniProtKB-UniRule"/>
</dbReference>
<evidence type="ECO:0000313" key="9">
    <source>
        <dbReference type="Proteomes" id="UP000245956"/>
    </source>
</evidence>
<dbReference type="GO" id="GO:0030170">
    <property type="term" value="F:pyridoxal phosphate binding"/>
    <property type="evidence" value="ECO:0007669"/>
    <property type="project" value="UniProtKB-UniRule"/>
</dbReference>
<comment type="cofactor">
    <cofactor evidence="4">
        <name>pyridoxal 5'-phosphate</name>
        <dbReference type="ChEBI" id="CHEBI:597326"/>
    </cofactor>
</comment>
<dbReference type="Gene3D" id="3.90.1150.10">
    <property type="entry name" value="Aspartate Aminotransferase, domain 1"/>
    <property type="match status" value="1"/>
</dbReference>
<keyword evidence="10" id="KW-1185">Reference proteome</keyword>
<evidence type="ECO:0000313" key="7">
    <source>
        <dbReference type="EMBL" id="KAK4086312.1"/>
    </source>
</evidence>
<reference evidence="8 9" key="2">
    <citation type="journal article" date="2016" name="Front. Microbiol.">
        <title>Genome and transcriptome sequences reveal the specific parasitism of the nematophagous Purpureocillium lilacinum 36-1.</title>
        <authorList>
            <person name="Xie J."/>
            <person name="Li S."/>
            <person name="Mo C."/>
            <person name="Xiao X."/>
            <person name="Peng D."/>
            <person name="Wang G."/>
            <person name="Xiao Y."/>
        </authorList>
    </citation>
    <scope>NUCLEOTIDE SEQUENCE [LARGE SCALE GENOMIC DNA]</scope>
    <source>
        <strain evidence="8 9">36-1</strain>
    </source>
</reference>
<dbReference type="GO" id="GO:0008265">
    <property type="term" value="F:molybdenum cofactor sulfurtransferase activity"/>
    <property type="evidence" value="ECO:0007669"/>
    <property type="project" value="UniProtKB-UniRule"/>
</dbReference>
<dbReference type="Gene3D" id="3.40.640.10">
    <property type="entry name" value="Type I PLP-dependent aspartate aminotransferase-like (Major domain)"/>
    <property type="match status" value="1"/>
</dbReference>
<evidence type="ECO:0000259" key="6">
    <source>
        <dbReference type="PROSITE" id="PS51340"/>
    </source>
</evidence>
<dbReference type="Proteomes" id="UP001287286">
    <property type="component" value="Unassembled WGS sequence"/>
</dbReference>
<evidence type="ECO:0000256" key="3">
    <source>
        <dbReference type="ARBA" id="ARBA00023150"/>
    </source>
</evidence>
<dbReference type="Pfam" id="PF00266">
    <property type="entry name" value="Aminotran_5"/>
    <property type="match status" value="1"/>
</dbReference>
<evidence type="ECO:0000256" key="2">
    <source>
        <dbReference type="ARBA" id="ARBA00022898"/>
    </source>
</evidence>
<dbReference type="InterPro" id="IPR000192">
    <property type="entry name" value="Aminotrans_V_dom"/>
</dbReference>
<sequence>MRSHSYSALFRIQLPTLCARPVGLCAPMRAAVIAPLAWALSTRWRVAISGAAAATDKAQNHIPNGHDNEQANLPSPLLHFEVKYSPGPPDNVASLGLADSQTSTAGLGLTAIALVLDDFVSDESHSGTAVATGSGQRFDAHSSMGRACNLTPAYNAAVDEFRHREFPMLRGSTVCAKSLMDSFAAEMSSVLYGNPHSASWPSQLSTTRIEDVRLRLLSFFKADPTEYDLVFVANATAGVKLVVEAMRSLPHGYVYAHHQACHTSLVGAREDARHATCLDDDGVQSWIQGQDPFRDVAADSAALFSFSAQSHMNGRRYPLSWAKGLKDQAAAGPRQLYTLLDAASLSATSQLDLGAPEFAADFIVLSLYKIFGFPDVGALIVRRSAEAVFDHRRYFGGGTVDMVVCVKEQWHARKTQFLHERLEDGTLPFHNIMAVDAAMTVHKQLFGSMDQVSAHTRYLASRMYRGLRGLRHGNGVAVCALYTDAPDAAESRPAGPVVSFNLVNSDGGWVSLAEFDKLAIMKGMHVRTGGLCSPGSIATALGLEPWEMRRNLSAGFRCGTDNDIMAGKPTGVIRASLGAMSTRSDVDKFVDFVSEYFVEESVQIAPIVSPKRSSGYEAALRVKAITVYPIKSCAGFAVPQGTRWEVRPEGLAWDREWCLVHRGSGQALSQKRYPRMALLRPYLDFQRGVLRVEHGISGQRGALHFVEIPLSAKPDLFDKKSHQTSSRVCGEEISAQSYSSSEINDFFTDALGVPCVLARFPAGGRGLSSRTTKARMQKHQRLGKTRQPLPGAFPDIPSPPDSDSEQQEHGRILLANESPMLLVYSSSVAALNQEIESRGGEAVPDSTFRPNVVVESLPDQPGEPAYSEDSWGGVRIGDQEFKFLGACRRCHMVCVDQITAERRQEPFSTLAKTRRFDGKVYFGSHMRHEAAKGCGMASQLPTIEVGDSVSVYDEGLV</sequence>
<dbReference type="GO" id="GO:0006777">
    <property type="term" value="P:Mo-molybdopterin cofactor biosynthetic process"/>
    <property type="evidence" value="ECO:0007669"/>
    <property type="project" value="UniProtKB-UniRule"/>
</dbReference>
<dbReference type="Pfam" id="PF03476">
    <property type="entry name" value="MOSC_N"/>
    <property type="match status" value="1"/>
</dbReference>
<gene>
    <name evidence="4" type="primary">hxB</name>
    <name evidence="8" type="ORF">PCL_05251</name>
    <name evidence="7" type="ORF">Purlil1_9397</name>
</gene>